<protein>
    <submittedName>
        <fullName evidence="2">Uncharacterized protein</fullName>
    </submittedName>
</protein>
<keyword evidence="1" id="KW-1133">Transmembrane helix</keyword>
<comment type="caution">
    <text evidence="2">The sequence shown here is derived from an EMBL/GenBank/DDBJ whole genome shotgun (WGS) entry which is preliminary data.</text>
</comment>
<feature type="transmembrane region" description="Helical" evidence="1">
    <location>
        <begin position="47"/>
        <end position="67"/>
    </location>
</feature>
<evidence type="ECO:0000313" key="2">
    <source>
        <dbReference type="EMBL" id="PIR41308.1"/>
    </source>
</evidence>
<keyword evidence="1" id="KW-0812">Transmembrane</keyword>
<sequence>MFLDKALIFVRTFFAGIVGFFVGFLLMGLLWADLPEVEFRRYSPSEITWSMWSMATIWGILGIVWNLQRELPRAKFFQKFWKFIS</sequence>
<accession>A0A2H0R450</accession>
<proteinExistence type="predicted"/>
<evidence type="ECO:0000256" key="1">
    <source>
        <dbReference type="SAM" id="Phobius"/>
    </source>
</evidence>
<dbReference type="EMBL" id="PCXO01000008">
    <property type="protein sequence ID" value="PIR41308.1"/>
    <property type="molecule type" value="Genomic_DNA"/>
</dbReference>
<dbReference type="Proteomes" id="UP000230232">
    <property type="component" value="Unassembled WGS sequence"/>
</dbReference>
<name>A0A2H0R450_9BACT</name>
<reference evidence="2 3" key="1">
    <citation type="submission" date="2017-09" db="EMBL/GenBank/DDBJ databases">
        <title>Depth-based differentiation of microbial function through sediment-hosted aquifers and enrichment of novel symbionts in the deep terrestrial subsurface.</title>
        <authorList>
            <person name="Probst A.J."/>
            <person name="Ladd B."/>
            <person name="Jarett J.K."/>
            <person name="Geller-Mcgrath D.E."/>
            <person name="Sieber C.M."/>
            <person name="Emerson J.B."/>
            <person name="Anantharaman K."/>
            <person name="Thomas B.C."/>
            <person name="Malmstrom R."/>
            <person name="Stieglmeier M."/>
            <person name="Klingl A."/>
            <person name="Woyke T."/>
            <person name="Ryan C.M."/>
            <person name="Banfield J.F."/>
        </authorList>
    </citation>
    <scope>NUCLEOTIDE SEQUENCE [LARGE SCALE GENOMIC DNA]</scope>
    <source>
        <strain evidence="2">CG10_big_fil_rev_8_21_14_0_10_46_23</strain>
    </source>
</reference>
<evidence type="ECO:0000313" key="3">
    <source>
        <dbReference type="Proteomes" id="UP000230232"/>
    </source>
</evidence>
<feature type="transmembrane region" description="Helical" evidence="1">
    <location>
        <begin position="12"/>
        <end position="32"/>
    </location>
</feature>
<organism evidence="2 3">
    <name type="scientific">Candidatus Yanofskybacteria bacterium CG10_big_fil_rev_8_21_14_0_10_46_23</name>
    <dbReference type="NCBI Taxonomy" id="1975098"/>
    <lineage>
        <taxon>Bacteria</taxon>
        <taxon>Candidatus Yanofskyibacteriota</taxon>
    </lineage>
</organism>
<gene>
    <name evidence="2" type="ORF">COV31_01850</name>
</gene>
<keyword evidence="1" id="KW-0472">Membrane</keyword>
<dbReference type="AlphaFoldDB" id="A0A2H0R450"/>